<keyword evidence="2 5" id="KW-0238">DNA-binding</keyword>
<dbReference type="InterPro" id="IPR036388">
    <property type="entry name" value="WH-like_DNA-bd_sf"/>
</dbReference>
<dbReference type="PROSITE" id="PS50995">
    <property type="entry name" value="HTH_MARR_2"/>
    <property type="match status" value="1"/>
</dbReference>
<dbReference type="InterPro" id="IPR039422">
    <property type="entry name" value="MarR/SlyA-like"/>
</dbReference>
<dbReference type="Pfam" id="PF01047">
    <property type="entry name" value="MarR"/>
    <property type="match status" value="1"/>
</dbReference>
<proteinExistence type="predicted"/>
<keyword evidence="3" id="KW-0804">Transcription</keyword>
<dbReference type="GO" id="GO:0003677">
    <property type="term" value="F:DNA binding"/>
    <property type="evidence" value="ECO:0007669"/>
    <property type="project" value="UniProtKB-KW"/>
</dbReference>
<dbReference type="InterPro" id="IPR011991">
    <property type="entry name" value="ArsR-like_HTH"/>
</dbReference>
<dbReference type="PANTHER" id="PTHR33164">
    <property type="entry name" value="TRANSCRIPTIONAL REGULATOR, MARR FAMILY"/>
    <property type="match status" value="1"/>
</dbReference>
<gene>
    <name evidence="5" type="ORF">ABID28_000160</name>
</gene>
<evidence type="ECO:0000256" key="1">
    <source>
        <dbReference type="ARBA" id="ARBA00023015"/>
    </source>
</evidence>
<dbReference type="InterPro" id="IPR000835">
    <property type="entry name" value="HTH_MarR-typ"/>
</dbReference>
<dbReference type="InterPro" id="IPR036390">
    <property type="entry name" value="WH_DNA-bd_sf"/>
</dbReference>
<dbReference type="SMART" id="SM00347">
    <property type="entry name" value="HTH_MARR"/>
    <property type="match status" value="1"/>
</dbReference>
<dbReference type="EMBL" id="JBEPLN010000002">
    <property type="protein sequence ID" value="MET3633530.1"/>
    <property type="molecule type" value="Genomic_DNA"/>
</dbReference>
<evidence type="ECO:0000313" key="6">
    <source>
        <dbReference type="Proteomes" id="UP001549037"/>
    </source>
</evidence>
<name>A0ABV2JCN2_9STRE</name>
<evidence type="ECO:0000256" key="2">
    <source>
        <dbReference type="ARBA" id="ARBA00023125"/>
    </source>
</evidence>
<dbReference type="PROSITE" id="PS01117">
    <property type="entry name" value="HTH_MARR_1"/>
    <property type="match status" value="1"/>
</dbReference>
<keyword evidence="1" id="KW-0805">Transcription regulation</keyword>
<dbReference type="InterPro" id="IPR023187">
    <property type="entry name" value="Tscrpt_reg_MarR-type_CS"/>
</dbReference>
<organism evidence="5 6">
    <name type="scientific">Streptococcus porcorum</name>
    <dbReference type="NCBI Taxonomy" id="701526"/>
    <lineage>
        <taxon>Bacteria</taxon>
        <taxon>Bacillati</taxon>
        <taxon>Bacillota</taxon>
        <taxon>Bacilli</taxon>
        <taxon>Lactobacillales</taxon>
        <taxon>Streptococcaceae</taxon>
        <taxon>Streptococcus</taxon>
    </lineage>
</organism>
<comment type="caution">
    <text evidence="5">The sequence shown here is derived from an EMBL/GenBank/DDBJ whole genome shotgun (WGS) entry which is preliminary data.</text>
</comment>
<dbReference type="SUPFAM" id="SSF46785">
    <property type="entry name" value="Winged helix' DNA-binding domain"/>
    <property type="match status" value="1"/>
</dbReference>
<sequence length="147" mass="17276">MTAIPKLLYQIKVSEQQISQLFEERLAISLTRYQLLEELLAHEPCSQKTLEDLLQIDRAAITRHMKILEERGYVQKVRNPKNQREMIVYATDKAKRDLSLSPPEHHLQIKEEMEHILSDDEKVELSRLLNKLVNGLEDIEYLKGEKN</sequence>
<evidence type="ECO:0000259" key="4">
    <source>
        <dbReference type="PROSITE" id="PS50995"/>
    </source>
</evidence>
<dbReference type="Gene3D" id="1.10.10.10">
    <property type="entry name" value="Winged helix-like DNA-binding domain superfamily/Winged helix DNA-binding domain"/>
    <property type="match status" value="1"/>
</dbReference>
<dbReference type="CDD" id="cd00090">
    <property type="entry name" value="HTH_ARSR"/>
    <property type="match status" value="1"/>
</dbReference>
<dbReference type="PRINTS" id="PR00598">
    <property type="entry name" value="HTHMARR"/>
</dbReference>
<keyword evidence="6" id="KW-1185">Reference proteome</keyword>
<accession>A0ABV2JCN2</accession>
<protein>
    <submittedName>
        <fullName evidence="5">DNA-binding MarR family transcriptional regulator</fullName>
    </submittedName>
</protein>
<dbReference type="RefSeq" id="WP_354367171.1">
    <property type="nucleotide sequence ID" value="NZ_JBEPLN010000002.1"/>
</dbReference>
<reference evidence="5 6" key="1">
    <citation type="submission" date="2024-06" db="EMBL/GenBank/DDBJ databases">
        <title>Genomic Encyclopedia of Type Strains, Phase IV (KMG-IV): sequencing the most valuable type-strain genomes for metagenomic binning, comparative biology and taxonomic classification.</title>
        <authorList>
            <person name="Goeker M."/>
        </authorList>
    </citation>
    <scope>NUCLEOTIDE SEQUENCE [LARGE SCALE GENOMIC DNA]</scope>
    <source>
        <strain evidence="5 6">DSM 28302</strain>
    </source>
</reference>
<evidence type="ECO:0000313" key="5">
    <source>
        <dbReference type="EMBL" id="MET3633530.1"/>
    </source>
</evidence>
<feature type="domain" description="HTH marR-type" evidence="4">
    <location>
        <begin position="1"/>
        <end position="134"/>
    </location>
</feature>
<dbReference type="PANTHER" id="PTHR33164:SF99">
    <property type="entry name" value="MARR FAMILY REGULATORY PROTEIN"/>
    <property type="match status" value="1"/>
</dbReference>
<dbReference type="Proteomes" id="UP001549037">
    <property type="component" value="Unassembled WGS sequence"/>
</dbReference>
<evidence type="ECO:0000256" key="3">
    <source>
        <dbReference type="ARBA" id="ARBA00023163"/>
    </source>
</evidence>